<dbReference type="InterPro" id="IPR036526">
    <property type="entry name" value="C-N_Hydrolase_sf"/>
</dbReference>
<reference evidence="3" key="1">
    <citation type="submission" date="2019-11" db="EMBL/GenBank/DDBJ databases">
        <title>Whole-genome sequencing of Allorhizobium vitis.</title>
        <authorList>
            <person name="Gan H.M."/>
            <person name="Savka M.A."/>
        </authorList>
    </citation>
    <scope>NUCLEOTIDE SEQUENCE [LARGE SCALE GENOMIC DNA]</scope>
    <source>
        <strain evidence="3">T1/7</strain>
    </source>
</reference>
<keyword evidence="1" id="KW-0472">Membrane</keyword>
<gene>
    <name evidence="3" type="ORF">BBL17_014445</name>
</gene>
<evidence type="ECO:0000256" key="1">
    <source>
        <dbReference type="SAM" id="Phobius"/>
    </source>
</evidence>
<protein>
    <submittedName>
        <fullName evidence="3">Conjugal transfer protein TraB</fullName>
    </submittedName>
</protein>
<dbReference type="Pfam" id="PF00795">
    <property type="entry name" value="CN_hydrolase"/>
    <property type="match status" value="1"/>
</dbReference>
<dbReference type="PIRSF" id="PIRSF017932">
    <property type="entry name" value="Conjugal_transfer_TraB_rhizob"/>
    <property type="match status" value="1"/>
</dbReference>
<proteinExistence type="predicted"/>
<dbReference type="RefSeq" id="WP_081358867.1">
    <property type="nucleotide sequence ID" value="NZ_MBFE02000009.1"/>
</dbReference>
<comment type="caution">
    <text evidence="3">The sequence shown here is derived from an EMBL/GenBank/DDBJ whole genome shotgun (WGS) entry which is preliminary data.</text>
</comment>
<feature type="transmembrane region" description="Helical" evidence="1">
    <location>
        <begin position="99"/>
        <end position="120"/>
    </location>
</feature>
<dbReference type="InterPro" id="IPR003010">
    <property type="entry name" value="C-N_Hydrolase"/>
</dbReference>
<keyword evidence="1" id="KW-1133">Transmembrane helix</keyword>
<accession>A0ABW9TEL9</accession>
<evidence type="ECO:0000259" key="2">
    <source>
        <dbReference type="PROSITE" id="PS50263"/>
    </source>
</evidence>
<dbReference type="EMBL" id="MBFE02000009">
    <property type="protein sequence ID" value="MUO42986.1"/>
    <property type="molecule type" value="Genomic_DNA"/>
</dbReference>
<dbReference type="NCBIfam" id="NF010400">
    <property type="entry name" value="PRK13825.1-4"/>
    <property type="match status" value="1"/>
</dbReference>
<dbReference type="Gene3D" id="3.60.110.10">
    <property type="entry name" value="Carbon-nitrogen hydrolase"/>
    <property type="match status" value="1"/>
</dbReference>
<feature type="domain" description="CN hydrolase" evidence="2">
    <location>
        <begin position="222"/>
        <end position="421"/>
    </location>
</feature>
<feature type="transmembrane region" description="Helical" evidence="1">
    <location>
        <begin position="174"/>
        <end position="207"/>
    </location>
</feature>
<evidence type="ECO:0000313" key="4">
    <source>
        <dbReference type="Proteomes" id="UP000179454"/>
    </source>
</evidence>
<sequence length="421" mass="45280">MTLGTSGRFPIRAFSAWRGRSSPSAHSWWRSCLLIAVSIACGWIAWSGHVLTLPVAVLFPTLWGMSPSRLTAALVSAGYFLAASRGLPQGVANFYAADLWPGLLLWAVASLSFAGVHAVLWKARPEGKSPGEGRTGMAVPARYLAAAMLLGLPPLGITGWAHPLTASGVLFPGWGWWGLVAMTAGLAMITSRYWPAVAIVLGGFWLWSAATWTSPNLPEGWKGVDLEQGENLGRDGSLDYHRDLIATVRAASGEKTRFIVLPESALGFWTPTIERQWREGLRGGNITVIAGAAVIDATGYDNVMVAISADEARILYRERMPVPVSMWQPWRAWTGQGGGARAHLFANPVVDLAGTRIAPLICYEQLILWPILQSMLNSPDVIVATGNGWWTAGTSIVAIQKASVIAWANLFGLPVVTAFNI</sequence>
<evidence type="ECO:0000313" key="3">
    <source>
        <dbReference type="EMBL" id="MUO42986.1"/>
    </source>
</evidence>
<keyword evidence="4" id="KW-1185">Reference proteome</keyword>
<name>A0ABW9TEL9_AGRVI</name>
<feature type="transmembrane region" description="Helical" evidence="1">
    <location>
        <begin position="70"/>
        <end position="87"/>
    </location>
</feature>
<dbReference type="InterPro" id="IPR016707">
    <property type="entry name" value="Conjugal_tfr_TraB_rhizob"/>
</dbReference>
<dbReference type="Proteomes" id="UP000179454">
    <property type="component" value="Unassembled WGS sequence"/>
</dbReference>
<organism evidence="3 4">
    <name type="scientific">Agrobacterium vitis</name>
    <name type="common">Rhizobium vitis</name>
    <dbReference type="NCBI Taxonomy" id="373"/>
    <lineage>
        <taxon>Bacteria</taxon>
        <taxon>Pseudomonadati</taxon>
        <taxon>Pseudomonadota</taxon>
        <taxon>Alphaproteobacteria</taxon>
        <taxon>Hyphomicrobiales</taxon>
        <taxon>Rhizobiaceae</taxon>
        <taxon>Rhizobium/Agrobacterium group</taxon>
        <taxon>Agrobacterium</taxon>
    </lineage>
</organism>
<feature type="transmembrane region" description="Helical" evidence="1">
    <location>
        <begin position="28"/>
        <end position="58"/>
    </location>
</feature>
<dbReference type="PROSITE" id="PS50263">
    <property type="entry name" value="CN_HYDROLASE"/>
    <property type="match status" value="1"/>
</dbReference>
<dbReference type="SUPFAM" id="SSF56317">
    <property type="entry name" value="Carbon-nitrogen hydrolase"/>
    <property type="match status" value="1"/>
</dbReference>
<keyword evidence="1" id="KW-0812">Transmembrane</keyword>
<dbReference type="NCBIfam" id="NF010398">
    <property type="entry name" value="PRK13825.1-2"/>
    <property type="match status" value="1"/>
</dbReference>